<keyword evidence="2" id="KW-1185">Reference proteome</keyword>
<sequence>MTTSIKKKILADFIDNAVRKEFFVGDKGVVVVNRFLRYGRPSWLIKSTIDDHYKDNPPLEWASLDRDIVLFYDTQSSMHDVTEHKPTPELLRCLDEAIGDRLYIRPPQLQRLLDSGFKTPSGKPIIVNVHRLPISSSIVIVFEADGSVV</sequence>
<proteinExistence type="predicted"/>
<reference evidence="2" key="1">
    <citation type="journal article" date="2019" name="Int. J. Syst. Evol. Microbiol.">
        <title>The Global Catalogue of Microorganisms (GCM) 10K type strain sequencing project: providing services to taxonomists for standard genome sequencing and annotation.</title>
        <authorList>
            <consortium name="The Broad Institute Genomics Platform"/>
            <consortium name="The Broad Institute Genome Sequencing Center for Infectious Disease"/>
            <person name="Wu L."/>
            <person name="Ma J."/>
        </authorList>
    </citation>
    <scope>NUCLEOTIDE SEQUENCE [LARGE SCALE GENOMIC DNA]</scope>
    <source>
        <strain evidence="2">KCTC 52490</strain>
    </source>
</reference>
<gene>
    <name evidence="1" type="ORF">ACFS25_16345</name>
</gene>
<evidence type="ECO:0000313" key="1">
    <source>
        <dbReference type="EMBL" id="MFD2935358.1"/>
    </source>
</evidence>
<accession>A0ABW6ALI9</accession>
<name>A0ABW6ALI9_9BACT</name>
<comment type="caution">
    <text evidence="1">The sequence shown here is derived from an EMBL/GenBank/DDBJ whole genome shotgun (WGS) entry which is preliminary data.</text>
</comment>
<organism evidence="1 2">
    <name type="scientific">Spirosoma flavum</name>
    <dbReference type="NCBI Taxonomy" id="2048557"/>
    <lineage>
        <taxon>Bacteria</taxon>
        <taxon>Pseudomonadati</taxon>
        <taxon>Bacteroidota</taxon>
        <taxon>Cytophagia</taxon>
        <taxon>Cytophagales</taxon>
        <taxon>Cytophagaceae</taxon>
        <taxon>Spirosoma</taxon>
    </lineage>
</organism>
<dbReference type="RefSeq" id="WP_381503150.1">
    <property type="nucleotide sequence ID" value="NZ_JBHUOM010000013.1"/>
</dbReference>
<protein>
    <submittedName>
        <fullName evidence="1">Uncharacterized protein</fullName>
    </submittedName>
</protein>
<dbReference type="Proteomes" id="UP001597512">
    <property type="component" value="Unassembled WGS sequence"/>
</dbReference>
<evidence type="ECO:0000313" key="2">
    <source>
        <dbReference type="Proteomes" id="UP001597512"/>
    </source>
</evidence>
<dbReference type="EMBL" id="JBHUOM010000013">
    <property type="protein sequence ID" value="MFD2935358.1"/>
    <property type="molecule type" value="Genomic_DNA"/>
</dbReference>